<evidence type="ECO:0000256" key="1">
    <source>
        <dbReference type="SAM" id="MobiDB-lite"/>
    </source>
</evidence>
<sequence>MLNKASVTLTLLSLLFLSDLALGRMRWAERDGRPVFLHPRRFGQEHPPVIDKIASACPGAVCGTLAGGAIAPLLAAQPECSQQDFADTIVNASRKFDAATQANMIALAQEYRQAEKNTPPDFTTNPPTNRNSVFCQKAPANPELSGLVQAQDTANNPNVFFDPALGKSILRGSQTNTEPFRGPPAATLSSGNSTPASPASRTVLGTGSLTRQSSAPNCTSIFTVTTTVTVTSTPAPAGSTHASAGPTPVLNVGNFGSCSIPQIEFGVGFDNRKETSFEPVDKKSYNHGSAQNVDIISKFICDALVNSCGADQTARSTCVSAQAAAEQKTAKTGAQADAFNAVFGIRTNFTTITPFDDQGRPVDIGAAPSPTASSVSSVPSSSPVSSSPASGASSAADFGKCSTPEIKFAVGLDGRKETAFAPMDQISYNHGSADNIGVITQFMCDALTNTCAASQAAKTLCAMAQAAANAATPLTGAQADAFNVVFGQTTNFASVTPIDNTGKPVMGASLANPTKNPVTPVAVTH</sequence>
<evidence type="ECO:0000256" key="2">
    <source>
        <dbReference type="SAM" id="SignalP"/>
    </source>
</evidence>
<evidence type="ECO:0000313" key="3">
    <source>
        <dbReference type="EMBL" id="KAI0303720.1"/>
    </source>
</evidence>
<reference evidence="3" key="1">
    <citation type="journal article" date="2022" name="New Phytol.">
        <title>Evolutionary transition to the ectomycorrhizal habit in the genomes of a hyperdiverse lineage of mushroom-forming fungi.</title>
        <authorList>
            <person name="Looney B."/>
            <person name="Miyauchi S."/>
            <person name="Morin E."/>
            <person name="Drula E."/>
            <person name="Courty P.E."/>
            <person name="Kohler A."/>
            <person name="Kuo A."/>
            <person name="LaButti K."/>
            <person name="Pangilinan J."/>
            <person name="Lipzen A."/>
            <person name="Riley R."/>
            <person name="Andreopoulos W."/>
            <person name="He G."/>
            <person name="Johnson J."/>
            <person name="Nolan M."/>
            <person name="Tritt A."/>
            <person name="Barry K.W."/>
            <person name="Grigoriev I.V."/>
            <person name="Nagy L.G."/>
            <person name="Hibbett D."/>
            <person name="Henrissat B."/>
            <person name="Matheny P.B."/>
            <person name="Labbe J."/>
            <person name="Martin F.M."/>
        </authorList>
    </citation>
    <scope>NUCLEOTIDE SEQUENCE</scope>
    <source>
        <strain evidence="3">BPL690</strain>
    </source>
</reference>
<feature type="compositionally biased region" description="Polar residues" evidence="1">
    <location>
        <begin position="187"/>
        <end position="213"/>
    </location>
</feature>
<evidence type="ECO:0000313" key="4">
    <source>
        <dbReference type="Proteomes" id="UP001203297"/>
    </source>
</evidence>
<organism evidence="3 4">
    <name type="scientific">Multifurca ochricompacta</name>
    <dbReference type="NCBI Taxonomy" id="376703"/>
    <lineage>
        <taxon>Eukaryota</taxon>
        <taxon>Fungi</taxon>
        <taxon>Dikarya</taxon>
        <taxon>Basidiomycota</taxon>
        <taxon>Agaricomycotina</taxon>
        <taxon>Agaricomycetes</taxon>
        <taxon>Russulales</taxon>
        <taxon>Russulaceae</taxon>
        <taxon>Multifurca</taxon>
    </lineage>
</organism>
<name>A0AAD4QQ12_9AGAM</name>
<comment type="caution">
    <text evidence="3">The sequence shown here is derived from an EMBL/GenBank/DDBJ whole genome shotgun (WGS) entry which is preliminary data.</text>
</comment>
<dbReference type="EMBL" id="WTXG01000008">
    <property type="protein sequence ID" value="KAI0303720.1"/>
    <property type="molecule type" value="Genomic_DNA"/>
</dbReference>
<proteinExistence type="predicted"/>
<keyword evidence="4" id="KW-1185">Reference proteome</keyword>
<feature type="region of interest" description="Disordered" evidence="1">
    <location>
        <begin position="173"/>
        <end position="213"/>
    </location>
</feature>
<keyword evidence="2" id="KW-0732">Signal</keyword>
<protein>
    <submittedName>
        <fullName evidence="3">Uncharacterized protein</fullName>
    </submittedName>
</protein>
<feature type="compositionally biased region" description="Low complexity" evidence="1">
    <location>
        <begin position="366"/>
        <end position="396"/>
    </location>
</feature>
<accession>A0AAD4QQ12</accession>
<feature type="region of interest" description="Disordered" evidence="1">
    <location>
        <begin position="354"/>
        <end position="398"/>
    </location>
</feature>
<dbReference type="AlphaFoldDB" id="A0AAD4QQ12"/>
<gene>
    <name evidence="3" type="ORF">B0F90DRAFT_1626162</name>
</gene>
<feature type="signal peptide" evidence="2">
    <location>
        <begin position="1"/>
        <end position="23"/>
    </location>
</feature>
<dbReference type="Proteomes" id="UP001203297">
    <property type="component" value="Unassembled WGS sequence"/>
</dbReference>
<feature type="chain" id="PRO_5042202341" evidence="2">
    <location>
        <begin position="24"/>
        <end position="525"/>
    </location>
</feature>